<keyword evidence="13" id="KW-0460">Magnesium</keyword>
<dbReference type="Gene3D" id="2.40.70.10">
    <property type="entry name" value="Acid Proteases"/>
    <property type="match status" value="1"/>
</dbReference>
<dbReference type="InterPro" id="IPR043502">
    <property type="entry name" value="DNA/RNA_pol_sf"/>
</dbReference>
<dbReference type="Gene3D" id="1.10.340.70">
    <property type="match status" value="1"/>
</dbReference>
<evidence type="ECO:0000256" key="8">
    <source>
        <dbReference type="ARBA" id="ARBA00022722"/>
    </source>
</evidence>
<dbReference type="GO" id="GO:0003964">
    <property type="term" value="F:RNA-directed DNA polymerase activity"/>
    <property type="evidence" value="ECO:0007669"/>
    <property type="project" value="UniProtKB-KW"/>
</dbReference>
<comment type="subcellular location">
    <subcellularLocation>
        <location evidence="1">Nucleus</location>
    </subcellularLocation>
</comment>
<dbReference type="GO" id="GO:0003677">
    <property type="term" value="F:DNA binding"/>
    <property type="evidence" value="ECO:0007669"/>
    <property type="project" value="UniProtKB-KW"/>
</dbReference>
<dbReference type="CDD" id="cd00303">
    <property type="entry name" value="retropepsin_like"/>
    <property type="match status" value="1"/>
</dbReference>
<dbReference type="CDD" id="cd01647">
    <property type="entry name" value="RT_LTR"/>
    <property type="match status" value="1"/>
</dbReference>
<dbReference type="EC" id="2.7.7.49" evidence="4"/>
<evidence type="ECO:0000256" key="13">
    <source>
        <dbReference type="ARBA" id="ARBA00022842"/>
    </source>
</evidence>
<evidence type="ECO:0000259" key="22">
    <source>
        <dbReference type="PROSITE" id="PS50878"/>
    </source>
</evidence>
<dbReference type="FunFam" id="1.10.340.70:FF:000001">
    <property type="entry name" value="Retrovirus-related Pol polyprotein from transposon gypsy-like Protein"/>
    <property type="match status" value="1"/>
</dbReference>
<feature type="domain" description="Reverse transcriptase" evidence="22">
    <location>
        <begin position="510"/>
        <end position="689"/>
    </location>
</feature>
<dbReference type="Pfam" id="PF24626">
    <property type="entry name" value="SH3_Tf2-1"/>
    <property type="match status" value="1"/>
</dbReference>
<dbReference type="GO" id="GO:0008270">
    <property type="term" value="F:zinc ion binding"/>
    <property type="evidence" value="ECO:0007669"/>
    <property type="project" value="InterPro"/>
</dbReference>
<feature type="domain" description="Chromo" evidence="21">
    <location>
        <begin position="1332"/>
        <end position="1390"/>
    </location>
</feature>
<evidence type="ECO:0000256" key="10">
    <source>
        <dbReference type="ARBA" id="ARBA00022750"/>
    </source>
</evidence>
<dbReference type="InterPro" id="IPR036397">
    <property type="entry name" value="RNaseH_sf"/>
</dbReference>
<dbReference type="SUPFAM" id="SSF57756">
    <property type="entry name" value="Retrovirus zinc finger-like domains"/>
    <property type="match status" value="1"/>
</dbReference>
<dbReference type="Gene3D" id="3.30.70.270">
    <property type="match status" value="2"/>
</dbReference>
<dbReference type="CDD" id="cd09274">
    <property type="entry name" value="RNase_HI_RT_Ty3"/>
    <property type="match status" value="1"/>
</dbReference>
<evidence type="ECO:0000313" key="25">
    <source>
        <dbReference type="Proteomes" id="UP000001038"/>
    </source>
</evidence>
<dbReference type="InterPro" id="IPR016197">
    <property type="entry name" value="Chromo-like_dom_sf"/>
</dbReference>
<evidence type="ECO:0000256" key="14">
    <source>
        <dbReference type="ARBA" id="ARBA00022908"/>
    </source>
</evidence>
<evidence type="ECO:0000256" key="7">
    <source>
        <dbReference type="ARBA" id="ARBA00022695"/>
    </source>
</evidence>
<dbReference type="InterPro" id="IPR012337">
    <property type="entry name" value="RNaseH-like_sf"/>
</dbReference>
<sequence length="1394" mass="156344">MSVLPCDLSDCVSSIQQLHDRLSHLEQAPHIQSPFPSRMIRLGSPEPFDGTAEDCRPFLTSCRLQFDFNPSEFPSEQSKVAFALSFLTGRAKRWGLAEWDRATDLFRTFQGFSTQLLTVFNPTTPHRAAASELLRLQQGAGSVSDYAVEFRILAASTRWSDDALVDVFLRGLSSALKDELAAREVPEDLEELINLAVRIDRRIRERGLEQRSISGSCSPHRLGDSPLRYCSGAPHQVFTFPPKPILLRSGRLTPAERQRRIREQLCLYCGAPGHFLQSCSKNSREKAELVSCISSFSPPSRPHTKVLVEHAGVQEDFETLIDSGSDGDLISQEVVRTLMIPVETLSPALEIHALNGSVIHRVTSRTVNIKVSVSGNHTELMRFYVVENLKPTVILGFPWLCKHAPHIDWSSGRVLSWSSFCLLNCLSAATVRSSVSSQHAPDPPDLSIIPSVYHDLNAVFCKVRAKSLPPHRPYDCSIDLLPGTHPPKGHIYPLSPPERRAMEEYLQESLQAGIIRPSSSPAGAGFFFVAKRDGGLRPCIDYRGLNSITTRNTYPLPLLQTAFDLLSGSQVFTKLDLRNAYHLVRIREGDEWKTAFNTPSGHFEYLVMPFGLTNAPAVFQCLVNDVLRDMINKFVFIYLDDILIYSPDLETHVQHVRAVLQRLLENQLFCKAEKCEFHTKQTRFLGHVVSPGSVLMDCTKVKAVLEWPVPSGRKQLQRFLGFSNFYRRFIRGFSGVAAPLHKLTSAKVRFVWNEGANKAFTELKRRFSAAPILTQPDPSKQFIVEVDASESGVGAVLSQRASDNKVHPCAYFSCKLTPAERNYDIGNRELLAVKLALEEWRHWLEGAEQPFLVWTDHKNLEYIRTAKRLNPRQARWALFFDRFNFTLSYRPGSKNTKPDALSRQFQQQEEESEAPAATTTIVPPHLVLGSTRWSLERRVKASVSDPATIPAGCPAGRLFVPSTLRSLVLKWGHSSRLACHPGVTRTSFLVAQRFWWPTMSSDIRAFVAACPVCASVKTPRTPPAGLLHPLPVPSRPWSHVAMDFITGLPNSRGKTVILTIIDRFSKLAHAIPLQKLPSAKELAVIVSQHVFRLHGLPLNITSDRGPQFIAAFWKEFCNLLGIKVSLSSGFHPQTNGQVERYNQDLETTLRAMCLKNPRTWSSQLPWAEYSHNSLSNSSGYSPFQAAYGYQPPLFPHQEQVASSSGPAAFVRRCRRTWSKYRLELLRNQERLAVVANRRRSAAPAYKVGDKVWLSSADVPLKGGTKKLLPRYIGPYSITQIINPVAVRLELPRSLRIHPVFHVSKLKPARDSPLQPAPVPPPAPRFVGGGPVYAIKALLASRRVGRGIQYLVDWEGYGPADRQWVPDRHVLARDLVARFHRDHPDQPRRPSGSRT</sequence>
<dbReference type="Ensembl" id="ENSORLT00000028173.1">
    <property type="protein sequence ID" value="ENSORLP00000030495.1"/>
    <property type="gene ID" value="ENSORLG00000027153.1"/>
</dbReference>
<keyword evidence="8" id="KW-0540">Nuclease</keyword>
<dbReference type="Pfam" id="PF08284">
    <property type="entry name" value="RVP_2"/>
    <property type="match status" value="1"/>
</dbReference>
<dbReference type="InterPro" id="IPR000953">
    <property type="entry name" value="Chromo/chromo_shadow_dom"/>
</dbReference>
<dbReference type="PROSITE" id="PS50013">
    <property type="entry name" value="CHROMO_2"/>
    <property type="match status" value="1"/>
</dbReference>
<evidence type="ECO:0000256" key="11">
    <source>
        <dbReference type="ARBA" id="ARBA00022759"/>
    </source>
</evidence>
<dbReference type="InterPro" id="IPR056924">
    <property type="entry name" value="SH3_Tf2-1"/>
</dbReference>
<dbReference type="InterPro" id="IPR021109">
    <property type="entry name" value="Peptidase_aspartic_dom_sf"/>
</dbReference>
<dbReference type="FunFam" id="3.30.420.10:FF:000032">
    <property type="entry name" value="Retrovirus-related Pol polyprotein from transposon 297-like Protein"/>
    <property type="match status" value="1"/>
</dbReference>
<evidence type="ECO:0000256" key="3">
    <source>
        <dbReference type="ARBA" id="ARBA00012180"/>
    </source>
</evidence>
<name>A0A3B3HFS5_ORYLA</name>
<feature type="region of interest" description="Disordered" evidence="20">
    <location>
        <begin position="893"/>
        <end position="917"/>
    </location>
</feature>
<evidence type="ECO:0000256" key="2">
    <source>
        <dbReference type="ARBA" id="ARBA00010879"/>
    </source>
</evidence>
<dbReference type="SUPFAM" id="SSF53098">
    <property type="entry name" value="Ribonuclease H-like"/>
    <property type="match status" value="1"/>
</dbReference>
<dbReference type="GO" id="GO:0006508">
    <property type="term" value="P:proteolysis"/>
    <property type="evidence" value="ECO:0007669"/>
    <property type="project" value="UniProtKB-KW"/>
</dbReference>
<feature type="domain" description="Integrase catalytic" evidence="23">
    <location>
        <begin position="1032"/>
        <end position="1199"/>
    </location>
</feature>
<keyword evidence="11" id="KW-0255">Endonuclease</keyword>
<dbReference type="InterPro" id="IPR036875">
    <property type="entry name" value="Znf_CCHC_sf"/>
</dbReference>
<evidence type="ECO:0000256" key="12">
    <source>
        <dbReference type="ARBA" id="ARBA00022801"/>
    </source>
</evidence>
<keyword evidence="17" id="KW-0238">DNA-binding</keyword>
<dbReference type="InterPro" id="IPR041373">
    <property type="entry name" value="RT_RNaseH"/>
</dbReference>
<evidence type="ECO:0000256" key="9">
    <source>
        <dbReference type="ARBA" id="ARBA00022723"/>
    </source>
</evidence>
<protein>
    <recommendedName>
        <fullName evidence="19">Gypsy retrotransposon integrase-like protein 1</fullName>
        <ecNumber evidence="4">2.7.7.49</ecNumber>
        <ecNumber evidence="3">3.1.26.4</ecNumber>
    </recommendedName>
</protein>
<keyword evidence="5" id="KW-0645">Protease</keyword>
<keyword evidence="14" id="KW-0229">DNA integration</keyword>
<dbReference type="Pfam" id="PF00665">
    <property type="entry name" value="rve"/>
    <property type="match status" value="1"/>
</dbReference>
<evidence type="ECO:0000256" key="20">
    <source>
        <dbReference type="SAM" id="MobiDB-lite"/>
    </source>
</evidence>
<dbReference type="Proteomes" id="UP000001038">
    <property type="component" value="Chromosome 7"/>
</dbReference>
<evidence type="ECO:0000256" key="6">
    <source>
        <dbReference type="ARBA" id="ARBA00022679"/>
    </source>
</evidence>
<evidence type="ECO:0000256" key="15">
    <source>
        <dbReference type="ARBA" id="ARBA00022918"/>
    </source>
</evidence>
<keyword evidence="10" id="KW-0064">Aspartyl protease</keyword>
<dbReference type="Bgee" id="ENSORLG00000027153">
    <property type="expression patterns" value="Expressed in heart and 4 other cell types or tissues"/>
</dbReference>
<organism evidence="24 25">
    <name type="scientific">Oryzias latipes</name>
    <name type="common">Japanese rice fish</name>
    <name type="synonym">Japanese killifish</name>
    <dbReference type="NCBI Taxonomy" id="8090"/>
    <lineage>
        <taxon>Eukaryota</taxon>
        <taxon>Metazoa</taxon>
        <taxon>Chordata</taxon>
        <taxon>Craniata</taxon>
        <taxon>Vertebrata</taxon>
        <taxon>Euteleostomi</taxon>
        <taxon>Actinopterygii</taxon>
        <taxon>Neopterygii</taxon>
        <taxon>Teleostei</taxon>
        <taxon>Neoteleostei</taxon>
        <taxon>Acanthomorphata</taxon>
        <taxon>Ovalentaria</taxon>
        <taxon>Atherinomorphae</taxon>
        <taxon>Beloniformes</taxon>
        <taxon>Adrianichthyidae</taxon>
        <taxon>Oryziinae</taxon>
        <taxon>Oryzias</taxon>
    </lineage>
</organism>
<dbReference type="GeneTree" id="ENSGT01060000248608"/>
<dbReference type="InterPro" id="IPR001584">
    <property type="entry name" value="Integrase_cat-core"/>
</dbReference>
<dbReference type="GO" id="GO:0006310">
    <property type="term" value="P:DNA recombination"/>
    <property type="evidence" value="ECO:0007669"/>
    <property type="project" value="UniProtKB-KW"/>
</dbReference>
<evidence type="ECO:0000259" key="21">
    <source>
        <dbReference type="PROSITE" id="PS50013"/>
    </source>
</evidence>
<keyword evidence="15" id="KW-0695">RNA-directed DNA polymerase</keyword>
<dbReference type="GO" id="GO:0003887">
    <property type="term" value="F:DNA-directed DNA polymerase activity"/>
    <property type="evidence" value="ECO:0007669"/>
    <property type="project" value="UniProtKB-KW"/>
</dbReference>
<dbReference type="GO" id="GO:0004523">
    <property type="term" value="F:RNA-DNA hybrid ribonuclease activity"/>
    <property type="evidence" value="ECO:0007669"/>
    <property type="project" value="UniProtKB-EC"/>
</dbReference>
<dbReference type="PANTHER" id="PTHR37984">
    <property type="entry name" value="PROTEIN CBG26694"/>
    <property type="match status" value="1"/>
</dbReference>
<dbReference type="Pfam" id="PF03732">
    <property type="entry name" value="Retrotrans_gag"/>
    <property type="match status" value="1"/>
</dbReference>
<dbReference type="InParanoid" id="A0A3B3HFS5"/>
<keyword evidence="9" id="KW-0479">Metal-binding</keyword>
<dbReference type="Pfam" id="PF17921">
    <property type="entry name" value="Integrase_H2C2"/>
    <property type="match status" value="1"/>
</dbReference>
<keyword evidence="25" id="KW-1185">Reference proteome</keyword>
<dbReference type="SMART" id="SM00298">
    <property type="entry name" value="CHROMO"/>
    <property type="match status" value="1"/>
</dbReference>
<evidence type="ECO:0000313" key="24">
    <source>
        <dbReference type="Ensembl" id="ENSORLP00000030495.1"/>
    </source>
</evidence>
<dbReference type="CDD" id="cd00024">
    <property type="entry name" value="CD_CSD"/>
    <property type="match status" value="1"/>
</dbReference>
<dbReference type="InterPro" id="IPR000477">
    <property type="entry name" value="RT_dom"/>
</dbReference>
<keyword evidence="6" id="KW-0808">Transferase</keyword>
<dbReference type="PROSITE" id="PS50994">
    <property type="entry name" value="INTEGRASE"/>
    <property type="match status" value="1"/>
</dbReference>
<dbReference type="PANTHER" id="PTHR37984:SF5">
    <property type="entry name" value="PROTEIN NYNRIN-LIKE"/>
    <property type="match status" value="1"/>
</dbReference>
<dbReference type="GO" id="GO:0004190">
    <property type="term" value="F:aspartic-type endopeptidase activity"/>
    <property type="evidence" value="ECO:0007669"/>
    <property type="project" value="UniProtKB-KW"/>
</dbReference>
<proteinExistence type="inferred from homology"/>
<dbReference type="InterPro" id="IPR043128">
    <property type="entry name" value="Rev_trsase/Diguanyl_cyclase"/>
</dbReference>
<dbReference type="Gene3D" id="2.40.50.40">
    <property type="match status" value="1"/>
</dbReference>
<comment type="similarity">
    <text evidence="2">Belongs to the beta type-B retroviral polymerase family. HERV class-II K(HML-2) pol subfamily.</text>
</comment>
<evidence type="ECO:0000256" key="4">
    <source>
        <dbReference type="ARBA" id="ARBA00012493"/>
    </source>
</evidence>
<dbReference type="SUPFAM" id="SSF56672">
    <property type="entry name" value="DNA/RNA polymerases"/>
    <property type="match status" value="1"/>
</dbReference>
<dbReference type="FunFam" id="3.30.70.270:FF:000020">
    <property type="entry name" value="Transposon Tf2-6 polyprotein-like Protein"/>
    <property type="match status" value="1"/>
</dbReference>
<dbReference type="Gene3D" id="3.30.420.10">
    <property type="entry name" value="Ribonuclease H-like superfamily/Ribonuclease H"/>
    <property type="match status" value="1"/>
</dbReference>
<evidence type="ECO:0000256" key="16">
    <source>
        <dbReference type="ARBA" id="ARBA00022932"/>
    </source>
</evidence>
<evidence type="ECO:0000256" key="5">
    <source>
        <dbReference type="ARBA" id="ARBA00022670"/>
    </source>
</evidence>
<evidence type="ECO:0000259" key="23">
    <source>
        <dbReference type="PROSITE" id="PS50994"/>
    </source>
</evidence>
<dbReference type="PROSITE" id="PS50878">
    <property type="entry name" value="RT_POL"/>
    <property type="match status" value="1"/>
</dbReference>
<keyword evidence="7" id="KW-0548">Nucleotidyltransferase</keyword>
<dbReference type="GO" id="GO:0015074">
    <property type="term" value="P:DNA integration"/>
    <property type="evidence" value="ECO:0007669"/>
    <property type="project" value="UniProtKB-KW"/>
</dbReference>
<dbReference type="Gene3D" id="3.10.10.10">
    <property type="entry name" value="HIV Type 1 Reverse Transcriptase, subunit A, domain 1"/>
    <property type="match status" value="1"/>
</dbReference>
<keyword evidence="18" id="KW-0233">DNA recombination</keyword>
<keyword evidence="16" id="KW-0239">DNA-directed DNA polymerase</keyword>
<evidence type="ECO:0000256" key="1">
    <source>
        <dbReference type="ARBA" id="ARBA00004123"/>
    </source>
</evidence>
<dbReference type="SUPFAM" id="SSF54160">
    <property type="entry name" value="Chromo domain-like"/>
    <property type="match status" value="1"/>
</dbReference>
<evidence type="ECO:0000256" key="17">
    <source>
        <dbReference type="ARBA" id="ARBA00023125"/>
    </source>
</evidence>
<evidence type="ECO:0000256" key="18">
    <source>
        <dbReference type="ARBA" id="ARBA00023172"/>
    </source>
</evidence>
<dbReference type="Gene3D" id="3.10.20.370">
    <property type="match status" value="1"/>
</dbReference>
<dbReference type="SUPFAM" id="SSF50630">
    <property type="entry name" value="Acid proteases"/>
    <property type="match status" value="1"/>
</dbReference>
<dbReference type="FunFam" id="3.10.20.370:FF:000003">
    <property type="entry name" value="Transposon Tf2-6 polyprotein"/>
    <property type="match status" value="1"/>
</dbReference>
<evidence type="ECO:0000256" key="19">
    <source>
        <dbReference type="ARBA" id="ARBA00039658"/>
    </source>
</evidence>
<accession>A0A3B3HFS5</accession>
<dbReference type="GO" id="GO:0005634">
    <property type="term" value="C:nucleus"/>
    <property type="evidence" value="ECO:0007669"/>
    <property type="project" value="UniProtKB-SubCell"/>
</dbReference>
<keyword evidence="12" id="KW-0378">Hydrolase</keyword>
<reference evidence="24" key="3">
    <citation type="submission" date="2025-09" db="UniProtKB">
        <authorList>
            <consortium name="Ensembl"/>
        </authorList>
    </citation>
    <scope>IDENTIFICATION</scope>
    <source>
        <strain evidence="24">Hd-rR</strain>
    </source>
</reference>
<dbReference type="EC" id="3.1.26.4" evidence="3"/>
<dbReference type="Pfam" id="PF00078">
    <property type="entry name" value="RVT_1"/>
    <property type="match status" value="1"/>
</dbReference>
<reference evidence="24" key="2">
    <citation type="submission" date="2025-08" db="UniProtKB">
        <authorList>
            <consortium name="Ensembl"/>
        </authorList>
    </citation>
    <scope>IDENTIFICATION</scope>
    <source>
        <strain evidence="24">Hd-rR</strain>
    </source>
</reference>
<dbReference type="InterPro" id="IPR005162">
    <property type="entry name" value="Retrotrans_gag_dom"/>
</dbReference>
<reference evidence="24 25" key="1">
    <citation type="journal article" date="2007" name="Nature">
        <title>The medaka draft genome and insights into vertebrate genome evolution.</title>
        <authorList>
            <person name="Kasahara M."/>
            <person name="Naruse K."/>
            <person name="Sasaki S."/>
            <person name="Nakatani Y."/>
            <person name="Qu W."/>
            <person name="Ahsan B."/>
            <person name="Yamada T."/>
            <person name="Nagayasu Y."/>
            <person name="Doi K."/>
            <person name="Kasai Y."/>
            <person name="Jindo T."/>
            <person name="Kobayashi D."/>
            <person name="Shimada A."/>
            <person name="Toyoda A."/>
            <person name="Kuroki Y."/>
            <person name="Fujiyama A."/>
            <person name="Sasaki T."/>
            <person name="Shimizu A."/>
            <person name="Asakawa S."/>
            <person name="Shimizu N."/>
            <person name="Hashimoto S."/>
            <person name="Yang J."/>
            <person name="Lee Y."/>
            <person name="Matsushima K."/>
            <person name="Sugano S."/>
            <person name="Sakaizumi M."/>
            <person name="Narita T."/>
            <person name="Ohishi K."/>
            <person name="Haga S."/>
            <person name="Ohta F."/>
            <person name="Nomoto H."/>
            <person name="Nogata K."/>
            <person name="Morishita T."/>
            <person name="Endo T."/>
            <person name="Shin-I T."/>
            <person name="Takeda H."/>
            <person name="Morishita S."/>
            <person name="Kohara Y."/>
        </authorList>
    </citation>
    <scope>NUCLEOTIDE SEQUENCE [LARGE SCALE GENOMIC DNA]</scope>
    <source>
        <strain evidence="24 25">Hd-rR</strain>
    </source>
</reference>
<dbReference type="InterPro" id="IPR050951">
    <property type="entry name" value="Retrovirus_Pol_polyprotein"/>
</dbReference>
<dbReference type="InterPro" id="IPR041588">
    <property type="entry name" value="Integrase_H2C2"/>
</dbReference>
<dbReference type="Pfam" id="PF17917">
    <property type="entry name" value="RT_RNaseH"/>
    <property type="match status" value="1"/>
</dbReference>